<reference evidence="1" key="1">
    <citation type="journal article" date="2015" name="Nature">
        <title>Complex archaea that bridge the gap between prokaryotes and eukaryotes.</title>
        <authorList>
            <person name="Spang A."/>
            <person name="Saw J.H."/>
            <person name="Jorgensen S.L."/>
            <person name="Zaremba-Niedzwiedzka K."/>
            <person name="Martijn J."/>
            <person name="Lind A.E."/>
            <person name="van Eijk R."/>
            <person name="Schleper C."/>
            <person name="Guy L."/>
            <person name="Ettema T.J."/>
        </authorList>
    </citation>
    <scope>NUCLEOTIDE SEQUENCE</scope>
</reference>
<organism evidence="1">
    <name type="scientific">marine sediment metagenome</name>
    <dbReference type="NCBI Taxonomy" id="412755"/>
    <lineage>
        <taxon>unclassified sequences</taxon>
        <taxon>metagenomes</taxon>
        <taxon>ecological metagenomes</taxon>
    </lineage>
</organism>
<sequence>MKKSFKATIETEEFGRDFEDDELAAFIVDRLSFFWKTHKVEKINPFIDPYIIDPDDWMTIDTLLHKQNLENLQELLSDAEIESLERIRTNLKNHLKIKTGEMIQQSPMTNKKYKVTIWQDLGNDLFVSIRKQEIK</sequence>
<comment type="caution">
    <text evidence="1">The sequence shown here is derived from an EMBL/GenBank/DDBJ whole genome shotgun (WGS) entry which is preliminary data.</text>
</comment>
<proteinExistence type="predicted"/>
<protein>
    <submittedName>
        <fullName evidence="1">Uncharacterized protein</fullName>
    </submittedName>
</protein>
<gene>
    <name evidence="1" type="ORF">LCGC14_0195480</name>
</gene>
<dbReference type="EMBL" id="LAZR01000084">
    <property type="protein sequence ID" value="KKN93715.1"/>
    <property type="molecule type" value="Genomic_DNA"/>
</dbReference>
<accession>A0A0F9UKC9</accession>
<evidence type="ECO:0000313" key="1">
    <source>
        <dbReference type="EMBL" id="KKN93715.1"/>
    </source>
</evidence>
<dbReference type="AlphaFoldDB" id="A0A0F9UKC9"/>
<name>A0A0F9UKC9_9ZZZZ</name>